<dbReference type="AlphaFoldDB" id="B8MVJ1"/>
<accession>B8MVJ1</accession>
<dbReference type="PhylomeDB" id="B8MVJ1"/>
<organism evidence="1 2">
    <name type="scientific">Talaromyces stipitatus (strain ATCC 10500 / CBS 375.48 / QM 6759 / NRRL 1006)</name>
    <name type="common">Penicillium stipitatum</name>
    <dbReference type="NCBI Taxonomy" id="441959"/>
    <lineage>
        <taxon>Eukaryota</taxon>
        <taxon>Fungi</taxon>
        <taxon>Dikarya</taxon>
        <taxon>Ascomycota</taxon>
        <taxon>Pezizomycotina</taxon>
        <taxon>Eurotiomycetes</taxon>
        <taxon>Eurotiomycetidae</taxon>
        <taxon>Eurotiales</taxon>
        <taxon>Trichocomaceae</taxon>
        <taxon>Talaromyces</taxon>
        <taxon>Talaromyces sect. Talaromyces</taxon>
    </lineage>
</organism>
<sequence length="276" mass="31718">MIFTLPNRISLYQSTSDSNSGYSYNEYHMSTADDTTRTSSPTDSLVLGAQSHLPTLLNPVRAVETMTSILWNCVKLNNTIGKYSRQIQQIWSTTEVEKMRLYVDDIAQREYEEAVGIARRENALLAGRDMQGRYNETVYWNIISKGAKLIHPATLHMPKGPLGEFTMAEKVATEVFMQEAGFGTSVENQRRCRNLWKKLSEMRRVGISKILLYRRKEFDTYRKSFTQDAESLTEGVISWESVYGSLLEQLENRMMKQGDEDFTGLSDLLQFKILME</sequence>
<dbReference type="RefSeq" id="XP_002488828.1">
    <property type="nucleotide sequence ID" value="XM_002488783.1"/>
</dbReference>
<dbReference type="Proteomes" id="UP000001745">
    <property type="component" value="Unassembled WGS sequence"/>
</dbReference>
<dbReference type="OrthoDB" id="3531591at2759"/>
<protein>
    <submittedName>
        <fullName evidence="1">Uncharacterized protein</fullName>
    </submittedName>
</protein>
<evidence type="ECO:0000313" key="2">
    <source>
        <dbReference type="Proteomes" id="UP000001745"/>
    </source>
</evidence>
<dbReference type="STRING" id="441959.B8MVJ1"/>
<dbReference type="InParanoid" id="B8MVJ1"/>
<dbReference type="GeneID" id="8108955"/>
<dbReference type="eggNOG" id="ENOG502SMU9">
    <property type="taxonomic scope" value="Eukaryota"/>
</dbReference>
<evidence type="ECO:0000313" key="1">
    <source>
        <dbReference type="EMBL" id="EED11418.1"/>
    </source>
</evidence>
<dbReference type="EMBL" id="EQ962664">
    <property type="protein sequence ID" value="EED11418.1"/>
    <property type="molecule type" value="Genomic_DNA"/>
</dbReference>
<name>B8MVJ1_TALSN</name>
<gene>
    <name evidence="1" type="ORF">TSTA_080320</name>
</gene>
<dbReference type="VEuPathDB" id="FungiDB:TSTA_080320"/>
<proteinExistence type="predicted"/>
<reference evidence="2" key="1">
    <citation type="journal article" date="2015" name="Genome Announc.">
        <title>Genome sequence of the AIDS-associated pathogen Penicillium marneffei (ATCC18224) and its near taxonomic relative Talaromyces stipitatus (ATCC10500).</title>
        <authorList>
            <person name="Nierman W.C."/>
            <person name="Fedorova-Abrams N.D."/>
            <person name="Andrianopoulos A."/>
        </authorList>
    </citation>
    <scope>NUCLEOTIDE SEQUENCE [LARGE SCALE GENOMIC DNA]</scope>
    <source>
        <strain evidence="2">ATCC 10500 / CBS 375.48 / QM 6759 / NRRL 1006</strain>
    </source>
</reference>
<keyword evidence="2" id="KW-1185">Reference proteome</keyword>
<dbReference type="HOGENOM" id="CLU_1008938_0_0_1"/>